<dbReference type="RefSeq" id="WP_117330593.1">
    <property type="nucleotide sequence ID" value="NZ_QUWK01000008.1"/>
</dbReference>
<dbReference type="Gene3D" id="2.60.120.370">
    <property type="entry name" value="YhcH/YjgK/YiaL"/>
    <property type="match status" value="1"/>
</dbReference>
<proteinExistence type="predicted"/>
<name>A0A372MFJ2_9SPIR</name>
<dbReference type="InterPro" id="IPR037012">
    <property type="entry name" value="NanQ/TabA/YiaL_sf"/>
</dbReference>
<evidence type="ECO:0000313" key="2">
    <source>
        <dbReference type="Proteomes" id="UP000264002"/>
    </source>
</evidence>
<dbReference type="EMBL" id="QUWK01000008">
    <property type="protein sequence ID" value="RFU94559.1"/>
    <property type="molecule type" value="Genomic_DNA"/>
</dbReference>
<dbReference type="Proteomes" id="UP000264002">
    <property type="component" value="Unassembled WGS sequence"/>
</dbReference>
<dbReference type="OrthoDB" id="9792756at2"/>
<reference evidence="1 2" key="2">
    <citation type="submission" date="2018-09" db="EMBL/GenBank/DDBJ databases">
        <title>Genome of Sphaerochaeta halotolerans strain 4-11.</title>
        <authorList>
            <person name="Nazina T.N."/>
            <person name="Sokolova D.S."/>
        </authorList>
    </citation>
    <scope>NUCLEOTIDE SEQUENCE [LARGE SCALE GENOMIC DNA]</scope>
    <source>
        <strain evidence="1 2">4-11</strain>
    </source>
</reference>
<keyword evidence="2" id="KW-1185">Reference proteome</keyword>
<dbReference type="InterPro" id="IPR004375">
    <property type="entry name" value="NanQ/TabA/YiaL"/>
</dbReference>
<sequence length="139" mass="15318">MIHDTLDQLVFYAPAIPHLEQIASLDDTGVSIEGMKVVFSQCITTAFDGTFMVHPSKVCVVLTLQGSELLVTTYRRKDQEGTMDEKGFISIEDSEATDVVRSEEGTFTVFMPGEPFAYGIQGEEGPTTIKHLLIVLDET</sequence>
<evidence type="ECO:0000313" key="1">
    <source>
        <dbReference type="EMBL" id="RFU94559.1"/>
    </source>
</evidence>
<organism evidence="1 2">
    <name type="scientific">Sphaerochaeta halotolerans</name>
    <dbReference type="NCBI Taxonomy" id="2293840"/>
    <lineage>
        <taxon>Bacteria</taxon>
        <taxon>Pseudomonadati</taxon>
        <taxon>Spirochaetota</taxon>
        <taxon>Spirochaetia</taxon>
        <taxon>Spirochaetales</taxon>
        <taxon>Sphaerochaetaceae</taxon>
        <taxon>Sphaerochaeta</taxon>
    </lineage>
</organism>
<dbReference type="Pfam" id="PF04074">
    <property type="entry name" value="DUF386"/>
    <property type="match status" value="1"/>
</dbReference>
<protein>
    <submittedName>
        <fullName evidence="1">DUF386 family protein</fullName>
    </submittedName>
</protein>
<reference evidence="2" key="1">
    <citation type="submission" date="2018-08" db="EMBL/GenBank/DDBJ databases">
        <authorList>
            <person name="Grouzdev D.S."/>
            <person name="Krutkina M.S."/>
        </authorList>
    </citation>
    <scope>NUCLEOTIDE SEQUENCE [LARGE SCALE GENOMIC DNA]</scope>
    <source>
        <strain evidence="2">4-11</strain>
    </source>
</reference>
<gene>
    <name evidence="1" type="ORF">DYP60_08560</name>
</gene>
<accession>A0A372MFJ2</accession>
<comment type="caution">
    <text evidence="1">The sequence shown here is derived from an EMBL/GenBank/DDBJ whole genome shotgun (WGS) entry which is preliminary data.</text>
</comment>
<dbReference type="AlphaFoldDB" id="A0A372MFJ2"/>